<sequence length="168" mass="19210">MKYWLMKSEPDVFSIDNLKKDKTTWWEGVRNYQARNFMKDMQVGDEVLFYHSNAEPPGVAGIAKVSKLAEPDAAQFDKKSEYHDPKATKEKPIWFCVQVAFVEKFDEVISLADLRGNDKLQDMLVLQKGSRLSVQPVEKKHFDLVKKMAAASARESAERKASGLKLKQ</sequence>
<dbReference type="Pfam" id="PF01878">
    <property type="entry name" value="EVE"/>
    <property type="match status" value="1"/>
</dbReference>
<reference evidence="3 4" key="1">
    <citation type="submission" date="2016-03" db="EMBL/GenBank/DDBJ databases">
        <authorList>
            <person name="Ploux O."/>
        </authorList>
    </citation>
    <scope>NUCLEOTIDE SEQUENCE [LARGE SCALE GENOMIC DNA]</scope>
    <source>
        <strain evidence="3 4">R0</strain>
    </source>
</reference>
<dbReference type="PANTHER" id="PTHR14087:SF7">
    <property type="entry name" value="THYMOCYTE NUCLEAR PROTEIN 1"/>
    <property type="match status" value="1"/>
</dbReference>
<dbReference type="OrthoDB" id="5293701at2"/>
<dbReference type="CDD" id="cd21133">
    <property type="entry name" value="EVE"/>
    <property type="match status" value="1"/>
</dbReference>
<gene>
    <name evidence="3" type="ORF">AZI86_16850</name>
</gene>
<name>A0A150WHG0_BDEBC</name>
<dbReference type="SUPFAM" id="SSF88697">
    <property type="entry name" value="PUA domain-like"/>
    <property type="match status" value="1"/>
</dbReference>
<evidence type="ECO:0000313" key="4">
    <source>
        <dbReference type="Proteomes" id="UP000075320"/>
    </source>
</evidence>
<dbReference type="AlphaFoldDB" id="A0A150WHG0"/>
<organism evidence="3 4">
    <name type="scientific">Bdellovibrio bacteriovorus</name>
    <dbReference type="NCBI Taxonomy" id="959"/>
    <lineage>
        <taxon>Bacteria</taxon>
        <taxon>Pseudomonadati</taxon>
        <taxon>Bdellovibrionota</taxon>
        <taxon>Bdellovibrionia</taxon>
        <taxon>Bdellovibrionales</taxon>
        <taxon>Pseudobdellovibrionaceae</taxon>
        <taxon>Bdellovibrio</taxon>
    </lineage>
</organism>
<dbReference type="InterPro" id="IPR047197">
    <property type="entry name" value="THYN1-like_EVE"/>
</dbReference>
<dbReference type="InterPro" id="IPR052181">
    <property type="entry name" value="5hmC_binding"/>
</dbReference>
<feature type="domain" description="EVE" evidence="2">
    <location>
        <begin position="2"/>
        <end position="148"/>
    </location>
</feature>
<dbReference type="EMBL" id="LUKE01000005">
    <property type="protein sequence ID" value="KYG62499.1"/>
    <property type="molecule type" value="Genomic_DNA"/>
</dbReference>
<dbReference type="InterPro" id="IPR015947">
    <property type="entry name" value="PUA-like_sf"/>
</dbReference>
<dbReference type="InterPro" id="IPR002740">
    <property type="entry name" value="EVE_domain"/>
</dbReference>
<proteinExistence type="predicted"/>
<keyword evidence="4" id="KW-1185">Reference proteome</keyword>
<dbReference type="RefSeq" id="WP_061836460.1">
    <property type="nucleotide sequence ID" value="NZ_LUKE01000005.1"/>
</dbReference>
<keyword evidence="1" id="KW-0597">Phosphoprotein</keyword>
<dbReference type="Proteomes" id="UP000075320">
    <property type="component" value="Unassembled WGS sequence"/>
</dbReference>
<protein>
    <submittedName>
        <fullName evidence="3">EVE domain-containing protein</fullName>
    </submittedName>
</protein>
<evidence type="ECO:0000313" key="3">
    <source>
        <dbReference type="EMBL" id="KYG62499.1"/>
    </source>
</evidence>
<dbReference type="PANTHER" id="PTHR14087">
    <property type="entry name" value="THYMOCYTE NUCLEAR PROTEIN 1"/>
    <property type="match status" value="1"/>
</dbReference>
<dbReference type="FunFam" id="3.10.590.10:FF:000003">
    <property type="entry name" value="Thymocyte nuclear protein 1"/>
    <property type="match status" value="1"/>
</dbReference>
<accession>A0A150WHG0</accession>
<comment type="caution">
    <text evidence="3">The sequence shown here is derived from an EMBL/GenBank/DDBJ whole genome shotgun (WGS) entry which is preliminary data.</text>
</comment>
<evidence type="ECO:0000259" key="2">
    <source>
        <dbReference type="Pfam" id="PF01878"/>
    </source>
</evidence>
<dbReference type="Gene3D" id="3.10.590.10">
    <property type="entry name" value="ph1033 like domains"/>
    <property type="match status" value="1"/>
</dbReference>
<evidence type="ECO:0000256" key="1">
    <source>
        <dbReference type="ARBA" id="ARBA00022553"/>
    </source>
</evidence>